<gene>
    <name evidence="3" type="ORF">P691DRAFT_46318</name>
</gene>
<proteinExistence type="predicted"/>
<dbReference type="AlphaFoldDB" id="A0A9P5XBR6"/>
<feature type="region of interest" description="Disordered" evidence="1">
    <location>
        <begin position="188"/>
        <end position="256"/>
    </location>
</feature>
<evidence type="ECO:0000313" key="3">
    <source>
        <dbReference type="EMBL" id="KAF9448458.1"/>
    </source>
</evidence>
<sequence length="315" mass="33904">MQSALLIFEPLPSVVHGSPMNIRWRIDGPAEGAIQIVLTSVKRDCSANKTTLGSGIDIRAGMTHTLDILVDPGLYVLEAVNQTNLDHILATSHSFHLFPFSNDPTTNTTVSLSQDAIVTPEPSDACDSASTRLVEIPHLDGKFSIIIGGLLGVGIPILIILSIILWKMRNASRSRNLRQIDIEPNTNTTSATVAPFIPSGHTSQKTIKPKGSREPLNVRSFDSPYTTPDTSTSPYPTSRDSSQRPECSSSICPTAQRSSTNATSTLCARVLFWNPTSPSTSSSITCLEAPSRHCAASPPPEYSTDELSQTVQSHV</sequence>
<feature type="compositionally biased region" description="Low complexity" evidence="1">
    <location>
        <begin position="222"/>
        <end position="240"/>
    </location>
</feature>
<feature type="compositionally biased region" description="Polar residues" evidence="1">
    <location>
        <begin position="244"/>
        <end position="256"/>
    </location>
</feature>
<feature type="region of interest" description="Disordered" evidence="1">
    <location>
        <begin position="294"/>
        <end position="315"/>
    </location>
</feature>
<organism evidence="3 4">
    <name type="scientific">Macrolepiota fuliginosa MF-IS2</name>
    <dbReference type="NCBI Taxonomy" id="1400762"/>
    <lineage>
        <taxon>Eukaryota</taxon>
        <taxon>Fungi</taxon>
        <taxon>Dikarya</taxon>
        <taxon>Basidiomycota</taxon>
        <taxon>Agaricomycotina</taxon>
        <taxon>Agaricomycetes</taxon>
        <taxon>Agaricomycetidae</taxon>
        <taxon>Agaricales</taxon>
        <taxon>Agaricineae</taxon>
        <taxon>Agaricaceae</taxon>
        <taxon>Macrolepiota</taxon>
    </lineage>
</organism>
<name>A0A9P5XBR6_9AGAR</name>
<accession>A0A9P5XBR6</accession>
<evidence type="ECO:0000256" key="1">
    <source>
        <dbReference type="SAM" id="MobiDB-lite"/>
    </source>
</evidence>
<keyword evidence="4" id="KW-1185">Reference proteome</keyword>
<feature type="transmembrane region" description="Helical" evidence="2">
    <location>
        <begin position="143"/>
        <end position="166"/>
    </location>
</feature>
<feature type="compositionally biased region" description="Polar residues" evidence="1">
    <location>
        <begin position="305"/>
        <end position="315"/>
    </location>
</feature>
<reference evidence="3" key="1">
    <citation type="submission" date="2020-11" db="EMBL/GenBank/DDBJ databases">
        <authorList>
            <consortium name="DOE Joint Genome Institute"/>
            <person name="Ahrendt S."/>
            <person name="Riley R."/>
            <person name="Andreopoulos W."/>
            <person name="Labutti K."/>
            <person name="Pangilinan J."/>
            <person name="Ruiz-Duenas F.J."/>
            <person name="Barrasa J.M."/>
            <person name="Sanchez-Garcia M."/>
            <person name="Camarero S."/>
            <person name="Miyauchi S."/>
            <person name="Serrano A."/>
            <person name="Linde D."/>
            <person name="Babiker R."/>
            <person name="Drula E."/>
            <person name="Ayuso-Fernandez I."/>
            <person name="Pacheco R."/>
            <person name="Padilla G."/>
            <person name="Ferreira P."/>
            <person name="Barriuso J."/>
            <person name="Kellner H."/>
            <person name="Castanera R."/>
            <person name="Alfaro M."/>
            <person name="Ramirez L."/>
            <person name="Pisabarro A.G."/>
            <person name="Kuo A."/>
            <person name="Tritt A."/>
            <person name="Lipzen A."/>
            <person name="He G."/>
            <person name="Yan M."/>
            <person name="Ng V."/>
            <person name="Cullen D."/>
            <person name="Martin F."/>
            <person name="Rosso M.-N."/>
            <person name="Henrissat B."/>
            <person name="Hibbett D."/>
            <person name="Martinez A.T."/>
            <person name="Grigoriev I.V."/>
        </authorList>
    </citation>
    <scope>NUCLEOTIDE SEQUENCE</scope>
    <source>
        <strain evidence="3">MF-IS2</strain>
    </source>
</reference>
<dbReference type="Proteomes" id="UP000807342">
    <property type="component" value="Unassembled WGS sequence"/>
</dbReference>
<comment type="caution">
    <text evidence="3">The sequence shown here is derived from an EMBL/GenBank/DDBJ whole genome shotgun (WGS) entry which is preliminary data.</text>
</comment>
<evidence type="ECO:0000256" key="2">
    <source>
        <dbReference type="SAM" id="Phobius"/>
    </source>
</evidence>
<dbReference type="EMBL" id="MU151160">
    <property type="protein sequence ID" value="KAF9448458.1"/>
    <property type="molecule type" value="Genomic_DNA"/>
</dbReference>
<protein>
    <submittedName>
        <fullName evidence="3">Uncharacterized protein</fullName>
    </submittedName>
</protein>
<evidence type="ECO:0000313" key="4">
    <source>
        <dbReference type="Proteomes" id="UP000807342"/>
    </source>
</evidence>
<keyword evidence="2" id="KW-1133">Transmembrane helix</keyword>
<keyword evidence="2" id="KW-0812">Transmembrane</keyword>
<keyword evidence="2" id="KW-0472">Membrane</keyword>